<dbReference type="EMBL" id="CYZX01000017">
    <property type="protein sequence ID" value="CUO82154.1"/>
    <property type="molecule type" value="Genomic_DNA"/>
</dbReference>
<gene>
    <name evidence="1" type="ORF">ERS852471_02383</name>
</gene>
<dbReference type="Proteomes" id="UP000095594">
    <property type="component" value="Unassembled WGS sequence"/>
</dbReference>
<sequence length="54" mass="6567">MIKKIKFEVYENDEKEIELGNTQYELIAEELLEKYLTRLLKQDNDYILMDGRLL</sequence>
<name>A0A174I4R8_9CLOT</name>
<reference evidence="1 2" key="1">
    <citation type="submission" date="2015-09" db="EMBL/GenBank/DDBJ databases">
        <authorList>
            <consortium name="Pathogen Informatics"/>
        </authorList>
    </citation>
    <scope>NUCLEOTIDE SEQUENCE [LARGE SCALE GENOMIC DNA]</scope>
    <source>
        <strain evidence="1 2">2789STDY5834856</strain>
    </source>
</reference>
<evidence type="ECO:0000313" key="2">
    <source>
        <dbReference type="Proteomes" id="UP000095594"/>
    </source>
</evidence>
<dbReference type="AlphaFoldDB" id="A0A174I4R8"/>
<proteinExistence type="predicted"/>
<accession>A0A174I4R8</accession>
<protein>
    <submittedName>
        <fullName evidence="1">Uncharacterized protein</fullName>
    </submittedName>
</protein>
<dbReference type="RefSeq" id="WP_156334264.1">
    <property type="nucleotide sequence ID" value="NZ_CABIXQ010000017.1"/>
</dbReference>
<organism evidence="1 2">
    <name type="scientific">Clostridium disporicum</name>
    <dbReference type="NCBI Taxonomy" id="84024"/>
    <lineage>
        <taxon>Bacteria</taxon>
        <taxon>Bacillati</taxon>
        <taxon>Bacillota</taxon>
        <taxon>Clostridia</taxon>
        <taxon>Eubacteriales</taxon>
        <taxon>Clostridiaceae</taxon>
        <taxon>Clostridium</taxon>
    </lineage>
</organism>
<evidence type="ECO:0000313" key="1">
    <source>
        <dbReference type="EMBL" id="CUO82154.1"/>
    </source>
</evidence>